<protein>
    <submittedName>
        <fullName evidence="2">Putative secreted protein</fullName>
    </submittedName>
</protein>
<accession>A0A1B0CUN7</accession>
<dbReference type="EMBL" id="AJWK01029464">
    <property type="status" value="NOT_ANNOTATED_CDS"/>
    <property type="molecule type" value="Genomic_DNA"/>
</dbReference>
<reference evidence="4" key="1">
    <citation type="submission" date="2012-05" db="EMBL/GenBank/DDBJ databases">
        <title>Whole Genome Assembly of Lutzomyia longipalpis.</title>
        <authorList>
            <person name="Richards S."/>
            <person name="Qu C."/>
            <person name="Dillon R."/>
            <person name="Worley K."/>
            <person name="Scherer S."/>
            <person name="Batterton M."/>
            <person name="Taylor A."/>
            <person name="Hawes A."/>
            <person name="Hernandez B."/>
            <person name="Kovar C."/>
            <person name="Mandapat C."/>
            <person name="Pham C."/>
            <person name="Qu C."/>
            <person name="Jing C."/>
            <person name="Bess C."/>
            <person name="Bandaranaike D."/>
            <person name="Ngo D."/>
            <person name="Ongeri F."/>
            <person name="Arias F."/>
            <person name="Lara F."/>
            <person name="Weissenberger G."/>
            <person name="Kamau G."/>
            <person name="Han H."/>
            <person name="Shen H."/>
            <person name="Dinh H."/>
            <person name="Khalil I."/>
            <person name="Jones J."/>
            <person name="Shafer J."/>
            <person name="Jayaseelan J."/>
            <person name="Quiroz J."/>
            <person name="Blankenburg K."/>
            <person name="Nguyen L."/>
            <person name="Jackson L."/>
            <person name="Francisco L."/>
            <person name="Tang L.-Y."/>
            <person name="Pu L.-L."/>
            <person name="Perales L."/>
            <person name="Lorensuhewa L."/>
            <person name="Munidasa M."/>
            <person name="Coyle M."/>
            <person name="Taylor M."/>
            <person name="Puazo M."/>
            <person name="Firestine M."/>
            <person name="Scheel M."/>
            <person name="Javaid M."/>
            <person name="Wang M."/>
            <person name="Li M."/>
            <person name="Tabassum N."/>
            <person name="Saada N."/>
            <person name="Osuji N."/>
            <person name="Aqrawi P."/>
            <person name="Fu Q."/>
            <person name="Thornton R."/>
            <person name="Raj R."/>
            <person name="Goodspeed R."/>
            <person name="Mata R."/>
            <person name="Najjar R."/>
            <person name="Gubbala S."/>
            <person name="Lee S."/>
            <person name="Denson S."/>
            <person name="Patil S."/>
            <person name="Macmil S."/>
            <person name="Qi S."/>
            <person name="Matskevitch T."/>
            <person name="Palculict T."/>
            <person name="Mathew T."/>
            <person name="Vee V."/>
            <person name="Velamala V."/>
            <person name="Korchina V."/>
            <person name="Cai W."/>
            <person name="Liu W."/>
            <person name="Dai W."/>
            <person name="Zou X."/>
            <person name="Zhu Y."/>
            <person name="Zhang Y."/>
            <person name="Wu Y.-Q."/>
            <person name="Xin Y."/>
            <person name="Nazarath L."/>
            <person name="Kovar C."/>
            <person name="Han Y."/>
            <person name="Muzny D."/>
            <person name="Gibbs R."/>
        </authorList>
    </citation>
    <scope>NUCLEOTIDE SEQUENCE [LARGE SCALE GENOMIC DNA]</scope>
    <source>
        <strain evidence="4">Jacobina</strain>
    </source>
</reference>
<keyword evidence="4" id="KW-1185">Reference proteome</keyword>
<reference evidence="3" key="3">
    <citation type="submission" date="2020-05" db="UniProtKB">
        <authorList>
            <consortium name="EnsemblMetazoa"/>
        </authorList>
    </citation>
    <scope>IDENTIFICATION</scope>
    <source>
        <strain evidence="3">Jacobina</strain>
    </source>
</reference>
<sequence>MYKYSLIIFGFILAINLANSNENVEVVYQWKVVEFENLPLPENATIGRHRYYDPEHINIMQMGYHPLSGLMIVTVTRTRSGVPITMGAFCVDDYPPGFNLRR</sequence>
<evidence type="ECO:0000313" key="2">
    <source>
        <dbReference type="EMBL" id="MBC1173308.1"/>
    </source>
</evidence>
<dbReference type="VEuPathDB" id="VectorBase:LLONM1_007498"/>
<evidence type="ECO:0000313" key="4">
    <source>
        <dbReference type="Proteomes" id="UP000092461"/>
    </source>
</evidence>
<dbReference type="VEuPathDB" id="VectorBase:LLOJ008672"/>
<dbReference type="EMBL" id="GITU01004605">
    <property type="protein sequence ID" value="MBC1173308.1"/>
    <property type="molecule type" value="Transcribed_RNA"/>
</dbReference>
<dbReference type="Proteomes" id="UP000092461">
    <property type="component" value="Unassembled WGS sequence"/>
</dbReference>
<evidence type="ECO:0000256" key="1">
    <source>
        <dbReference type="SAM" id="SignalP"/>
    </source>
</evidence>
<proteinExistence type="predicted"/>
<evidence type="ECO:0000313" key="3">
    <source>
        <dbReference type="EnsemblMetazoa" id="LLOJ008672-PA"/>
    </source>
</evidence>
<dbReference type="Gene3D" id="2.120.10.30">
    <property type="entry name" value="TolB, C-terminal domain"/>
    <property type="match status" value="1"/>
</dbReference>
<feature type="signal peptide" evidence="1">
    <location>
        <begin position="1"/>
        <end position="20"/>
    </location>
</feature>
<dbReference type="EnsemblMetazoa" id="LLOJ008672-RA">
    <property type="protein sequence ID" value="LLOJ008672-PA"/>
    <property type="gene ID" value="LLOJ008672"/>
</dbReference>
<name>A0A1B0CUN7_LUTLO</name>
<dbReference type="AlphaFoldDB" id="A0A1B0CUN7"/>
<dbReference type="InterPro" id="IPR011042">
    <property type="entry name" value="6-blade_b-propeller_TolB-like"/>
</dbReference>
<reference evidence="2" key="2">
    <citation type="journal article" date="2020" name="BMC">
        <title>Leishmania infection induces a limited differential gene expression in the sand fly midgut.</title>
        <authorList>
            <person name="Coutinho-Abreu I.V."/>
            <person name="Serafim T.D."/>
            <person name="Meneses C."/>
            <person name="Kamhawi S."/>
            <person name="Oliveira F."/>
            <person name="Valenzuela J.G."/>
        </authorList>
    </citation>
    <scope>NUCLEOTIDE SEQUENCE</scope>
    <source>
        <strain evidence="2">Jacobina</strain>
        <tissue evidence="2">Midgut</tissue>
    </source>
</reference>
<organism evidence="3 4">
    <name type="scientific">Lutzomyia longipalpis</name>
    <name type="common">Sand fly</name>
    <dbReference type="NCBI Taxonomy" id="7200"/>
    <lineage>
        <taxon>Eukaryota</taxon>
        <taxon>Metazoa</taxon>
        <taxon>Ecdysozoa</taxon>
        <taxon>Arthropoda</taxon>
        <taxon>Hexapoda</taxon>
        <taxon>Insecta</taxon>
        <taxon>Pterygota</taxon>
        <taxon>Neoptera</taxon>
        <taxon>Endopterygota</taxon>
        <taxon>Diptera</taxon>
        <taxon>Nematocera</taxon>
        <taxon>Psychodoidea</taxon>
        <taxon>Psychodidae</taxon>
        <taxon>Lutzomyia</taxon>
        <taxon>Lutzomyia</taxon>
    </lineage>
</organism>
<keyword evidence="1" id="KW-0732">Signal</keyword>
<feature type="chain" id="PRO_5044555505" evidence="1">
    <location>
        <begin position="21"/>
        <end position="102"/>
    </location>
</feature>